<protein>
    <submittedName>
        <fullName evidence="2">Uncharacterized protein</fullName>
    </submittedName>
</protein>
<sequence length="135" mass="15870">MAESLNTNTETDKQEISNNEIRKLVLSELTKYEKNNKNNKLIIQQLQKTIEKNKKMNNQEMINRLSELQNILFSEDGKNEDIDLAPLLNEIFKLENLTNKNLKLIEDQVKDIDEDNGMNMSYDDLYALMKYNNIL</sequence>
<proteinExistence type="predicted"/>
<evidence type="ECO:0000313" key="2">
    <source>
        <dbReference type="EMBL" id="OBA27451.1"/>
    </source>
</evidence>
<name>A0A1B7TFE7_9ASCO</name>
<evidence type="ECO:0000313" key="3">
    <source>
        <dbReference type="Proteomes" id="UP000092321"/>
    </source>
</evidence>
<gene>
    <name evidence="2" type="ORF">HANVADRAFT_48121</name>
</gene>
<keyword evidence="1" id="KW-0175">Coiled coil</keyword>
<dbReference type="Proteomes" id="UP000092321">
    <property type="component" value="Unassembled WGS sequence"/>
</dbReference>
<keyword evidence="3" id="KW-1185">Reference proteome</keyword>
<dbReference type="AlphaFoldDB" id="A0A1B7TFE7"/>
<dbReference type="EMBL" id="LXPE01000008">
    <property type="protein sequence ID" value="OBA27451.1"/>
    <property type="molecule type" value="Genomic_DNA"/>
</dbReference>
<organism evidence="2 3">
    <name type="scientific">Hanseniaspora valbyensis NRRL Y-1626</name>
    <dbReference type="NCBI Taxonomy" id="766949"/>
    <lineage>
        <taxon>Eukaryota</taxon>
        <taxon>Fungi</taxon>
        <taxon>Dikarya</taxon>
        <taxon>Ascomycota</taxon>
        <taxon>Saccharomycotina</taxon>
        <taxon>Saccharomycetes</taxon>
        <taxon>Saccharomycodales</taxon>
        <taxon>Saccharomycodaceae</taxon>
        <taxon>Hanseniaspora</taxon>
    </lineage>
</organism>
<reference evidence="3" key="1">
    <citation type="journal article" date="2016" name="Proc. Natl. Acad. Sci. U.S.A.">
        <title>Comparative genomics of biotechnologically important yeasts.</title>
        <authorList>
            <person name="Riley R."/>
            <person name="Haridas S."/>
            <person name="Wolfe K.H."/>
            <person name="Lopes M.R."/>
            <person name="Hittinger C.T."/>
            <person name="Goeker M."/>
            <person name="Salamov A.A."/>
            <person name="Wisecaver J.H."/>
            <person name="Long T.M."/>
            <person name="Calvey C.H."/>
            <person name="Aerts A.L."/>
            <person name="Barry K.W."/>
            <person name="Choi C."/>
            <person name="Clum A."/>
            <person name="Coughlan A.Y."/>
            <person name="Deshpande S."/>
            <person name="Douglass A.P."/>
            <person name="Hanson S.J."/>
            <person name="Klenk H.-P."/>
            <person name="LaButti K.M."/>
            <person name="Lapidus A."/>
            <person name="Lindquist E.A."/>
            <person name="Lipzen A.M."/>
            <person name="Meier-Kolthoff J.P."/>
            <person name="Ohm R.A."/>
            <person name="Otillar R.P."/>
            <person name="Pangilinan J.L."/>
            <person name="Peng Y."/>
            <person name="Rokas A."/>
            <person name="Rosa C.A."/>
            <person name="Scheuner C."/>
            <person name="Sibirny A.A."/>
            <person name="Slot J.C."/>
            <person name="Stielow J.B."/>
            <person name="Sun H."/>
            <person name="Kurtzman C.P."/>
            <person name="Blackwell M."/>
            <person name="Grigoriev I.V."/>
            <person name="Jeffries T.W."/>
        </authorList>
    </citation>
    <scope>NUCLEOTIDE SEQUENCE [LARGE SCALE GENOMIC DNA]</scope>
    <source>
        <strain evidence="3">NRRL Y-1626</strain>
    </source>
</reference>
<feature type="coiled-coil region" evidence="1">
    <location>
        <begin position="29"/>
        <end position="59"/>
    </location>
</feature>
<comment type="caution">
    <text evidence="2">The sequence shown here is derived from an EMBL/GenBank/DDBJ whole genome shotgun (WGS) entry which is preliminary data.</text>
</comment>
<evidence type="ECO:0000256" key="1">
    <source>
        <dbReference type="SAM" id="Coils"/>
    </source>
</evidence>
<accession>A0A1B7TFE7</accession>